<dbReference type="AlphaFoldDB" id="A0A0K0FZ91"/>
<feature type="compositionally biased region" description="Basic residues" evidence="1">
    <location>
        <begin position="92"/>
        <end position="104"/>
    </location>
</feature>
<evidence type="ECO:0000256" key="1">
    <source>
        <dbReference type="SAM" id="MobiDB-lite"/>
    </source>
</evidence>
<dbReference type="WBParaSite" id="SVE_1776800.1">
    <property type="protein sequence ID" value="SVE_1776800.1"/>
    <property type="gene ID" value="SVE_1776800"/>
</dbReference>
<feature type="compositionally biased region" description="Basic residues" evidence="1">
    <location>
        <begin position="64"/>
        <end position="74"/>
    </location>
</feature>
<feature type="compositionally biased region" description="Basic and acidic residues" evidence="1">
    <location>
        <begin position="82"/>
        <end position="91"/>
    </location>
</feature>
<name>A0A0K0FZ91_STRVS</name>
<reference evidence="2" key="1">
    <citation type="submission" date="2014-07" db="EMBL/GenBank/DDBJ databases">
        <authorList>
            <person name="Martin A.A"/>
            <person name="De Silva N."/>
        </authorList>
    </citation>
    <scope>NUCLEOTIDE SEQUENCE</scope>
</reference>
<reference evidence="3" key="2">
    <citation type="submission" date="2015-08" db="UniProtKB">
        <authorList>
            <consortium name="WormBaseParasite"/>
        </authorList>
    </citation>
    <scope>IDENTIFICATION</scope>
</reference>
<accession>A0A0K0FZ91</accession>
<dbReference type="Proteomes" id="UP000035680">
    <property type="component" value="Unassembled WGS sequence"/>
</dbReference>
<protein>
    <submittedName>
        <fullName evidence="3">Transposase</fullName>
    </submittedName>
</protein>
<evidence type="ECO:0000313" key="2">
    <source>
        <dbReference type="Proteomes" id="UP000035680"/>
    </source>
</evidence>
<feature type="region of interest" description="Disordered" evidence="1">
    <location>
        <begin position="60"/>
        <end position="104"/>
    </location>
</feature>
<evidence type="ECO:0000313" key="3">
    <source>
        <dbReference type="WBParaSite" id="SVE_1776800.1"/>
    </source>
</evidence>
<keyword evidence="2" id="KW-1185">Reference proteome</keyword>
<organism evidence="2 3">
    <name type="scientific">Strongyloides venezuelensis</name>
    <name type="common">Threadworm</name>
    <dbReference type="NCBI Taxonomy" id="75913"/>
    <lineage>
        <taxon>Eukaryota</taxon>
        <taxon>Metazoa</taxon>
        <taxon>Ecdysozoa</taxon>
        <taxon>Nematoda</taxon>
        <taxon>Chromadorea</taxon>
        <taxon>Rhabditida</taxon>
        <taxon>Tylenchina</taxon>
        <taxon>Panagrolaimomorpha</taxon>
        <taxon>Strongyloidoidea</taxon>
        <taxon>Strongyloididae</taxon>
        <taxon>Strongyloides</taxon>
    </lineage>
</organism>
<sequence length="104" mass="11892">MIIKLTKSHRPTGLPERVNAWILKLALIVIQEQLQKLENEDSSSTVSTDTLISIQFPINNTHNLPKRGRGRSKKIITTFNIKENKVSDKPLPKRGRGRPRKNKN</sequence>
<proteinExistence type="predicted"/>